<evidence type="ECO:0000313" key="3">
    <source>
        <dbReference type="EMBL" id="ACV68151.1"/>
    </source>
</evidence>
<dbReference type="CDD" id="cd02966">
    <property type="entry name" value="TlpA_like_family"/>
    <property type="match status" value="1"/>
</dbReference>
<reference evidence="3 4" key="2">
    <citation type="journal article" date="2010" name="Stand. Genomic Sci.">
        <title>Complete genome sequence of Desulfohalobium retbaense type strain (HR(100)).</title>
        <authorList>
            <person name="Spring S."/>
            <person name="Nolan M."/>
            <person name="Lapidus A."/>
            <person name="Glavina Del Rio T."/>
            <person name="Copeland A."/>
            <person name="Tice H."/>
            <person name="Cheng J.F."/>
            <person name="Lucas S."/>
            <person name="Land M."/>
            <person name="Chen F."/>
            <person name="Bruce D."/>
            <person name="Goodwin L."/>
            <person name="Pitluck S."/>
            <person name="Ivanova N."/>
            <person name="Mavromatis K."/>
            <person name="Mikhailova N."/>
            <person name="Pati A."/>
            <person name="Chen A."/>
            <person name="Palaniappan K."/>
            <person name="Hauser L."/>
            <person name="Chang Y.J."/>
            <person name="Jeffries C.D."/>
            <person name="Munk C."/>
            <person name="Kiss H."/>
            <person name="Chain P."/>
            <person name="Han C."/>
            <person name="Brettin T."/>
            <person name="Detter J.C."/>
            <person name="Schuler E."/>
            <person name="Goker M."/>
            <person name="Rohde M."/>
            <person name="Bristow J."/>
            <person name="Eisen J.A."/>
            <person name="Markowitz V."/>
            <person name="Hugenholtz P."/>
            <person name="Kyrpides N.C."/>
            <person name="Klenk H.P."/>
        </authorList>
    </citation>
    <scope>NUCLEOTIDE SEQUENCE [LARGE SCALE GENOMIC DNA]</scope>
    <source>
        <strain evidence="3 4">DSM 5692</strain>
    </source>
</reference>
<name>C8X154_DESRD</name>
<dbReference type="GO" id="GO:0016491">
    <property type="term" value="F:oxidoreductase activity"/>
    <property type="evidence" value="ECO:0007669"/>
    <property type="project" value="InterPro"/>
</dbReference>
<dbReference type="InterPro" id="IPR013766">
    <property type="entry name" value="Thioredoxin_domain"/>
</dbReference>
<evidence type="ECO:0000259" key="2">
    <source>
        <dbReference type="PROSITE" id="PS51352"/>
    </source>
</evidence>
<feature type="domain" description="Thioredoxin" evidence="2">
    <location>
        <begin position="18"/>
        <end position="157"/>
    </location>
</feature>
<proteinExistence type="predicted"/>
<protein>
    <submittedName>
        <fullName evidence="3">Redoxin domain protein</fullName>
    </submittedName>
</protein>
<dbReference type="RefSeq" id="WP_015751309.1">
    <property type="nucleotide sequence ID" value="NC_013223.1"/>
</dbReference>
<dbReference type="Proteomes" id="UP000001052">
    <property type="component" value="Chromosome"/>
</dbReference>
<feature type="chain" id="PRO_5002993785" evidence="1">
    <location>
        <begin position="24"/>
        <end position="162"/>
    </location>
</feature>
<dbReference type="InterPro" id="IPR036249">
    <property type="entry name" value="Thioredoxin-like_sf"/>
</dbReference>
<dbReference type="Pfam" id="PF00578">
    <property type="entry name" value="AhpC-TSA"/>
    <property type="match status" value="1"/>
</dbReference>
<dbReference type="Gene3D" id="3.40.30.10">
    <property type="entry name" value="Glutaredoxin"/>
    <property type="match status" value="1"/>
</dbReference>
<dbReference type="KEGG" id="drt:Dret_0860"/>
<evidence type="ECO:0000313" key="4">
    <source>
        <dbReference type="Proteomes" id="UP000001052"/>
    </source>
</evidence>
<reference evidence="4" key="1">
    <citation type="submission" date="2009-09" db="EMBL/GenBank/DDBJ databases">
        <title>The complete chromosome of Desulfohalobium retbaense DSM 5692.</title>
        <authorList>
            <consortium name="US DOE Joint Genome Institute (JGI-PGF)"/>
            <person name="Lucas S."/>
            <person name="Copeland A."/>
            <person name="Lapidus A."/>
            <person name="Glavina del Rio T."/>
            <person name="Dalin E."/>
            <person name="Tice H."/>
            <person name="Bruce D."/>
            <person name="Goodwin L."/>
            <person name="Pitluck S."/>
            <person name="Kyrpides N."/>
            <person name="Mavromatis K."/>
            <person name="Ivanova N."/>
            <person name="Mikhailova N."/>
            <person name="Munk A.C."/>
            <person name="Brettin T."/>
            <person name="Detter J.C."/>
            <person name="Han C."/>
            <person name="Tapia R."/>
            <person name="Larimer F."/>
            <person name="Land M."/>
            <person name="Hauser L."/>
            <person name="Markowitz V."/>
            <person name="Cheng J.-F."/>
            <person name="Hugenholtz P."/>
            <person name="Woyke T."/>
            <person name="Wu D."/>
            <person name="Spring S."/>
            <person name="Klenk H.-P."/>
            <person name="Eisen J.A."/>
        </authorList>
    </citation>
    <scope>NUCLEOTIDE SEQUENCE [LARGE SCALE GENOMIC DNA]</scope>
    <source>
        <strain evidence="4">DSM 5692</strain>
    </source>
</reference>
<dbReference type="InterPro" id="IPR050553">
    <property type="entry name" value="Thioredoxin_ResA/DsbE_sf"/>
</dbReference>
<dbReference type="PANTHER" id="PTHR42852">
    <property type="entry name" value="THIOL:DISULFIDE INTERCHANGE PROTEIN DSBE"/>
    <property type="match status" value="1"/>
</dbReference>
<dbReference type="HOGENOM" id="CLU_042529_11_2_7"/>
<dbReference type="GO" id="GO:0016209">
    <property type="term" value="F:antioxidant activity"/>
    <property type="evidence" value="ECO:0007669"/>
    <property type="project" value="InterPro"/>
</dbReference>
<feature type="signal peptide" evidence="1">
    <location>
        <begin position="1"/>
        <end position="23"/>
    </location>
</feature>
<dbReference type="EMBL" id="CP001734">
    <property type="protein sequence ID" value="ACV68151.1"/>
    <property type="molecule type" value="Genomic_DNA"/>
</dbReference>
<keyword evidence="1" id="KW-0732">Signal</keyword>
<gene>
    <name evidence="3" type="ordered locus">Dret_0860</name>
</gene>
<sequence length="162" mass="17828">MRSLLVWAAVTAALVFGPLTAGATQSASLPRYSVDTVLQTISEARGQVVVLNFWATWCAGCREEIPELVALREKYADHEVLIVGLSLDTDPGTVRAFLERFPVNYRMAHAAGDIQMLYDLTTIPKTIVYGPKGQKQLDHTGFMSTGDLTQTIDPLLTHEHNN</sequence>
<keyword evidence="4" id="KW-1185">Reference proteome</keyword>
<dbReference type="PANTHER" id="PTHR42852:SF18">
    <property type="entry name" value="CHROMOSOME UNDETERMINED SCAFFOLD_47, WHOLE GENOME SHOTGUN SEQUENCE"/>
    <property type="match status" value="1"/>
</dbReference>
<dbReference type="AlphaFoldDB" id="C8X154"/>
<dbReference type="PROSITE" id="PS51352">
    <property type="entry name" value="THIOREDOXIN_2"/>
    <property type="match status" value="1"/>
</dbReference>
<evidence type="ECO:0000256" key="1">
    <source>
        <dbReference type="SAM" id="SignalP"/>
    </source>
</evidence>
<dbReference type="SUPFAM" id="SSF52833">
    <property type="entry name" value="Thioredoxin-like"/>
    <property type="match status" value="1"/>
</dbReference>
<dbReference type="eggNOG" id="COG0526">
    <property type="taxonomic scope" value="Bacteria"/>
</dbReference>
<organism evidence="3 4">
    <name type="scientific">Desulfohalobium retbaense (strain ATCC 49708 / DSM 5692 / JCM 16813 / HR100)</name>
    <dbReference type="NCBI Taxonomy" id="485915"/>
    <lineage>
        <taxon>Bacteria</taxon>
        <taxon>Pseudomonadati</taxon>
        <taxon>Thermodesulfobacteriota</taxon>
        <taxon>Desulfovibrionia</taxon>
        <taxon>Desulfovibrionales</taxon>
        <taxon>Desulfohalobiaceae</taxon>
        <taxon>Desulfohalobium</taxon>
    </lineage>
</organism>
<dbReference type="OrthoDB" id="9813820at2"/>
<dbReference type="STRING" id="485915.Dret_0860"/>
<dbReference type="InterPro" id="IPR000866">
    <property type="entry name" value="AhpC/TSA"/>
</dbReference>
<accession>C8X154</accession>